<keyword evidence="5 18" id="KW-0812">Transmembrane</keyword>
<comment type="catalytic activity">
    <reaction evidence="16">
        <text>L-threonyl-[protein] + ATP = O-phospho-L-threonyl-[protein] + ADP + H(+)</text>
        <dbReference type="Rhea" id="RHEA:46608"/>
        <dbReference type="Rhea" id="RHEA-COMP:11060"/>
        <dbReference type="Rhea" id="RHEA-COMP:11605"/>
        <dbReference type="ChEBI" id="CHEBI:15378"/>
        <dbReference type="ChEBI" id="CHEBI:30013"/>
        <dbReference type="ChEBI" id="CHEBI:30616"/>
        <dbReference type="ChEBI" id="CHEBI:61977"/>
        <dbReference type="ChEBI" id="CHEBI:456216"/>
        <dbReference type="EC" id="2.7.11.1"/>
    </reaction>
</comment>
<evidence type="ECO:0000256" key="2">
    <source>
        <dbReference type="ARBA" id="ARBA00012513"/>
    </source>
</evidence>
<dbReference type="InterPro" id="IPR000719">
    <property type="entry name" value="Prot_kinase_dom"/>
</dbReference>
<proteinExistence type="predicted"/>
<keyword evidence="13" id="KW-1015">Disulfide bond</keyword>
<dbReference type="FunFam" id="3.30.430.20:FF:000002">
    <property type="entry name" value="Cysteine-rich receptor-like protein kinase 10"/>
    <property type="match status" value="1"/>
</dbReference>
<dbReference type="PROSITE" id="PS00108">
    <property type="entry name" value="PROTEIN_KINASE_ST"/>
    <property type="match status" value="1"/>
</dbReference>
<organism evidence="22 23">
    <name type="scientific">Abrus precatorius</name>
    <name type="common">Indian licorice</name>
    <name type="synonym">Glycine abrus</name>
    <dbReference type="NCBI Taxonomy" id="3816"/>
    <lineage>
        <taxon>Eukaryota</taxon>
        <taxon>Viridiplantae</taxon>
        <taxon>Streptophyta</taxon>
        <taxon>Embryophyta</taxon>
        <taxon>Tracheophyta</taxon>
        <taxon>Spermatophyta</taxon>
        <taxon>Magnoliopsida</taxon>
        <taxon>eudicotyledons</taxon>
        <taxon>Gunneridae</taxon>
        <taxon>Pentapetalae</taxon>
        <taxon>rosids</taxon>
        <taxon>fabids</taxon>
        <taxon>Fabales</taxon>
        <taxon>Fabaceae</taxon>
        <taxon>Papilionoideae</taxon>
        <taxon>50 kb inversion clade</taxon>
        <taxon>NPAAA clade</taxon>
        <taxon>indigoferoid/millettioid clade</taxon>
        <taxon>Abreae</taxon>
        <taxon>Abrus</taxon>
    </lineage>
</organism>
<dbReference type="InterPro" id="IPR002902">
    <property type="entry name" value="GNK2"/>
</dbReference>
<evidence type="ECO:0000256" key="18">
    <source>
        <dbReference type="SAM" id="Phobius"/>
    </source>
</evidence>
<evidence type="ECO:0000256" key="14">
    <source>
        <dbReference type="ARBA" id="ARBA00023170"/>
    </source>
</evidence>
<keyword evidence="11 18" id="KW-1133">Transmembrane helix</keyword>
<dbReference type="RefSeq" id="XP_027362521.1">
    <property type="nucleotide sequence ID" value="XM_027506720.1"/>
</dbReference>
<evidence type="ECO:0000256" key="15">
    <source>
        <dbReference type="ARBA" id="ARBA00023180"/>
    </source>
</evidence>
<dbReference type="Pfam" id="PF07714">
    <property type="entry name" value="PK_Tyr_Ser-Thr"/>
    <property type="match status" value="1"/>
</dbReference>
<dbReference type="InterPro" id="IPR011009">
    <property type="entry name" value="Kinase-like_dom_sf"/>
</dbReference>
<keyword evidence="22" id="KW-1185">Reference proteome</keyword>
<evidence type="ECO:0000256" key="3">
    <source>
        <dbReference type="ARBA" id="ARBA00022527"/>
    </source>
</evidence>
<evidence type="ECO:0000256" key="8">
    <source>
        <dbReference type="ARBA" id="ARBA00022741"/>
    </source>
</evidence>
<evidence type="ECO:0000256" key="19">
    <source>
        <dbReference type="SAM" id="SignalP"/>
    </source>
</evidence>
<keyword evidence="12 18" id="KW-0472">Membrane</keyword>
<keyword evidence="14" id="KW-0675">Receptor</keyword>
<evidence type="ECO:0000256" key="16">
    <source>
        <dbReference type="ARBA" id="ARBA00047899"/>
    </source>
</evidence>
<dbReference type="Gene3D" id="1.10.510.10">
    <property type="entry name" value="Transferase(Phosphotransferase) domain 1"/>
    <property type="match status" value="1"/>
</dbReference>
<dbReference type="SMART" id="SM00220">
    <property type="entry name" value="S_TKc"/>
    <property type="match status" value="1"/>
</dbReference>
<dbReference type="FunFam" id="3.30.200.20:FF:001231">
    <property type="entry name" value="Cysteine-rich receptor-like protein kinase 10"/>
    <property type="match status" value="1"/>
</dbReference>
<reference evidence="22" key="1">
    <citation type="journal article" date="2019" name="Toxins">
        <title>Detection of Abrin-Like and Prepropulchellin-Like Toxin Genes and Transcripts Using Whole Genome Sequencing and Full-Length Transcript Sequencing of Abrus precatorius.</title>
        <authorList>
            <person name="Hovde B.T."/>
            <person name="Daligault H.E."/>
            <person name="Hanschen E.R."/>
            <person name="Kunde Y.A."/>
            <person name="Johnson M.B."/>
            <person name="Starkenburg S.R."/>
            <person name="Johnson S.L."/>
        </authorList>
    </citation>
    <scope>NUCLEOTIDE SEQUENCE [LARGE SCALE GENOMIC DNA]</scope>
</reference>
<dbReference type="FunFam" id="3.30.430.20:FF:000009">
    <property type="entry name" value="Cysteine-rich receptor-like protein kinase 28"/>
    <property type="match status" value="1"/>
</dbReference>
<evidence type="ECO:0000256" key="1">
    <source>
        <dbReference type="ARBA" id="ARBA00004167"/>
    </source>
</evidence>
<evidence type="ECO:0000256" key="12">
    <source>
        <dbReference type="ARBA" id="ARBA00023136"/>
    </source>
</evidence>
<dbReference type="FunFam" id="1.10.510.10:FF:000060">
    <property type="entry name" value="G-type lectin S-receptor-like serine/threonine-protein kinase"/>
    <property type="match status" value="1"/>
</dbReference>
<evidence type="ECO:0000256" key="11">
    <source>
        <dbReference type="ARBA" id="ARBA00022989"/>
    </source>
</evidence>
<sequence>MIHSLIVSKSIPFFLLLCTLAFLLDVAFADPPYEICSTSSSYANNSTFQNNLVNLLSYLSSNGSISKSYNASYGIGPDRVYGLYMCLDYDSNESCKKCITTAIEDIVKLCPQAEEAIVWEEVCQLRYSNNNFMGMLNVTGNIGLDNKLNISEPEKLESAVNEILSNLTEMASFNVSANNYATGEVPFEDKTIYALVQCTKDLSANDCSRCLQNATKDIPGCCYASIGARVLSRSCYLRYEFYPFYLGATEPTGSPTRNNEGKSKHFKSISYNSSKIWMITGIIVAVGLVIISVTCCLYFVRTKRNKQRTNDKISEDFPYIDLGSLCVATKNFSDLNKLGQGGFGPVYKGILSDGQEVAIKRLSTCSEQGSEEFINEVLLIMKLQHKNLVKLLGFCVDGEEKILVYEFLPNGSLDVVLFDPKERAQLDWTKRLDIINGIAKGILYLHEDSRLKIIHRDLKASNVLLDYDMNPKISDFGMARIFAGNEDEANTATIVGTYGYMAPEYAMEGLYSIKSDVFGFGVLLLEIITGKRNASFYHSKNTPSLLSYAWHQWNNGKGLELRDPLLSDSCPEDEFLRYVNIGLLCVQEDAYDRPTMSSVVLMLKNESATLGQPERPPFSVGRFNASEPDCQDCSVNFLTVSDILPQ</sequence>
<dbReference type="CDD" id="cd23509">
    <property type="entry name" value="Gnk2-like"/>
    <property type="match status" value="2"/>
</dbReference>
<evidence type="ECO:0000313" key="23">
    <source>
        <dbReference type="RefSeq" id="XP_027362521.1"/>
    </source>
</evidence>
<dbReference type="InterPro" id="IPR038408">
    <property type="entry name" value="GNK2_sf"/>
</dbReference>
<evidence type="ECO:0000256" key="7">
    <source>
        <dbReference type="ARBA" id="ARBA00022737"/>
    </source>
</evidence>
<feature type="chain" id="PRO_5034845950" description="non-specific serine/threonine protein kinase" evidence="19">
    <location>
        <begin position="30"/>
        <end position="646"/>
    </location>
</feature>
<evidence type="ECO:0000256" key="17">
    <source>
        <dbReference type="ARBA" id="ARBA00048679"/>
    </source>
</evidence>
<comment type="subcellular location">
    <subcellularLocation>
        <location evidence="1">Membrane</location>
        <topology evidence="1">Single-pass membrane protein</topology>
    </subcellularLocation>
</comment>
<protein>
    <recommendedName>
        <fullName evidence="2">non-specific serine/threonine protein kinase</fullName>
        <ecNumber evidence="2">2.7.11.1</ecNumber>
    </recommendedName>
</protein>
<evidence type="ECO:0000259" key="21">
    <source>
        <dbReference type="PROSITE" id="PS51473"/>
    </source>
</evidence>
<evidence type="ECO:0000256" key="4">
    <source>
        <dbReference type="ARBA" id="ARBA00022679"/>
    </source>
</evidence>
<keyword evidence="15" id="KW-0325">Glycoprotein</keyword>
<keyword evidence="9" id="KW-0418">Kinase</keyword>
<dbReference type="SUPFAM" id="SSF56112">
    <property type="entry name" value="Protein kinase-like (PK-like)"/>
    <property type="match status" value="1"/>
</dbReference>
<dbReference type="Gene3D" id="3.30.200.20">
    <property type="entry name" value="Phosphorylase Kinase, domain 1"/>
    <property type="match status" value="1"/>
</dbReference>
<evidence type="ECO:0000256" key="10">
    <source>
        <dbReference type="ARBA" id="ARBA00022840"/>
    </source>
</evidence>
<dbReference type="InterPro" id="IPR008271">
    <property type="entry name" value="Ser/Thr_kinase_AS"/>
</dbReference>
<evidence type="ECO:0000256" key="5">
    <source>
        <dbReference type="ARBA" id="ARBA00022692"/>
    </source>
</evidence>
<dbReference type="GO" id="GO:0004674">
    <property type="term" value="F:protein serine/threonine kinase activity"/>
    <property type="evidence" value="ECO:0007669"/>
    <property type="project" value="UniProtKB-KW"/>
</dbReference>
<keyword evidence="3" id="KW-0723">Serine/threonine-protein kinase</keyword>
<dbReference type="GO" id="GO:0005524">
    <property type="term" value="F:ATP binding"/>
    <property type="evidence" value="ECO:0007669"/>
    <property type="project" value="UniProtKB-KW"/>
</dbReference>
<evidence type="ECO:0000256" key="13">
    <source>
        <dbReference type="ARBA" id="ARBA00023157"/>
    </source>
</evidence>
<dbReference type="KEGG" id="aprc:113870121"/>
<evidence type="ECO:0000259" key="20">
    <source>
        <dbReference type="PROSITE" id="PS50011"/>
    </source>
</evidence>
<evidence type="ECO:0000313" key="22">
    <source>
        <dbReference type="Proteomes" id="UP000694853"/>
    </source>
</evidence>
<dbReference type="PANTHER" id="PTHR27002:SF679">
    <property type="entry name" value="CYSTEINE-RICH RECEPTOR-LIKE PROTEIN KINASE 10 ISOFORM X1"/>
    <property type="match status" value="1"/>
</dbReference>
<reference evidence="23" key="2">
    <citation type="submission" date="2025-08" db="UniProtKB">
        <authorList>
            <consortium name="RefSeq"/>
        </authorList>
    </citation>
    <scope>IDENTIFICATION</scope>
    <source>
        <tissue evidence="23">Young leaves</tissue>
    </source>
</reference>
<keyword evidence="4" id="KW-0808">Transferase</keyword>
<dbReference type="PROSITE" id="PS51473">
    <property type="entry name" value="GNK2"/>
    <property type="match status" value="2"/>
</dbReference>
<evidence type="ECO:0000256" key="9">
    <source>
        <dbReference type="ARBA" id="ARBA00022777"/>
    </source>
</evidence>
<name>A0A8B8M1I7_ABRPR</name>
<gene>
    <name evidence="23" type="primary">LOC113870121</name>
</gene>
<dbReference type="EC" id="2.7.11.1" evidence="2"/>
<keyword evidence="8" id="KW-0547">Nucleotide-binding</keyword>
<feature type="signal peptide" evidence="19">
    <location>
        <begin position="1"/>
        <end position="29"/>
    </location>
</feature>
<evidence type="ECO:0000256" key="6">
    <source>
        <dbReference type="ARBA" id="ARBA00022729"/>
    </source>
</evidence>
<feature type="transmembrane region" description="Helical" evidence="18">
    <location>
        <begin position="276"/>
        <end position="300"/>
    </location>
</feature>
<dbReference type="PANTHER" id="PTHR27002">
    <property type="entry name" value="RECEPTOR-LIKE SERINE/THREONINE-PROTEIN KINASE SD1-8"/>
    <property type="match status" value="1"/>
</dbReference>
<feature type="domain" description="Protein kinase" evidence="20">
    <location>
        <begin position="332"/>
        <end position="610"/>
    </location>
</feature>
<keyword evidence="6 19" id="KW-0732">Signal</keyword>
<dbReference type="GO" id="GO:0005886">
    <property type="term" value="C:plasma membrane"/>
    <property type="evidence" value="ECO:0007669"/>
    <property type="project" value="TreeGrafter"/>
</dbReference>
<dbReference type="Pfam" id="PF01657">
    <property type="entry name" value="Stress-antifung"/>
    <property type="match status" value="2"/>
</dbReference>
<dbReference type="PROSITE" id="PS50011">
    <property type="entry name" value="PROTEIN_KINASE_DOM"/>
    <property type="match status" value="1"/>
</dbReference>
<feature type="domain" description="Gnk2-homologous" evidence="21">
    <location>
        <begin position="30"/>
        <end position="132"/>
    </location>
</feature>
<feature type="domain" description="Gnk2-homologous" evidence="21">
    <location>
        <begin position="138"/>
        <end position="244"/>
    </location>
</feature>
<accession>A0A8B8M1I7</accession>
<dbReference type="CDD" id="cd14066">
    <property type="entry name" value="STKc_IRAK"/>
    <property type="match status" value="1"/>
</dbReference>
<dbReference type="GeneID" id="113870121"/>
<comment type="catalytic activity">
    <reaction evidence="17">
        <text>L-seryl-[protein] + ATP = O-phospho-L-seryl-[protein] + ADP + H(+)</text>
        <dbReference type="Rhea" id="RHEA:17989"/>
        <dbReference type="Rhea" id="RHEA-COMP:9863"/>
        <dbReference type="Rhea" id="RHEA-COMP:11604"/>
        <dbReference type="ChEBI" id="CHEBI:15378"/>
        <dbReference type="ChEBI" id="CHEBI:29999"/>
        <dbReference type="ChEBI" id="CHEBI:30616"/>
        <dbReference type="ChEBI" id="CHEBI:83421"/>
        <dbReference type="ChEBI" id="CHEBI:456216"/>
        <dbReference type="EC" id="2.7.11.1"/>
    </reaction>
</comment>
<dbReference type="AlphaFoldDB" id="A0A8B8M1I7"/>
<dbReference type="InterPro" id="IPR001245">
    <property type="entry name" value="Ser-Thr/Tyr_kinase_cat_dom"/>
</dbReference>
<dbReference type="OrthoDB" id="1923309at2759"/>
<keyword evidence="7" id="KW-0677">Repeat</keyword>
<dbReference type="Proteomes" id="UP000694853">
    <property type="component" value="Unplaced"/>
</dbReference>
<dbReference type="Gene3D" id="3.30.430.20">
    <property type="entry name" value="Gnk2 domain, C-X8-C-X2-C motif"/>
    <property type="match status" value="2"/>
</dbReference>
<keyword evidence="10" id="KW-0067">ATP-binding</keyword>